<comment type="caution">
    <text evidence="4">The sequence shown here is derived from an EMBL/GenBank/DDBJ whole genome shotgun (WGS) entry which is preliminary data.</text>
</comment>
<feature type="compositionally biased region" description="Polar residues" evidence="2">
    <location>
        <begin position="449"/>
        <end position="460"/>
    </location>
</feature>
<feature type="compositionally biased region" description="Acidic residues" evidence="2">
    <location>
        <begin position="111"/>
        <end position="121"/>
    </location>
</feature>
<feature type="region of interest" description="Disordered" evidence="2">
    <location>
        <begin position="604"/>
        <end position="639"/>
    </location>
</feature>
<feature type="region of interest" description="Disordered" evidence="2">
    <location>
        <begin position="360"/>
        <end position="472"/>
    </location>
</feature>
<gene>
    <name evidence="4" type="ORF">JOQ06_012637</name>
</gene>
<proteinExistence type="predicted"/>
<feature type="compositionally biased region" description="Polar residues" evidence="2">
    <location>
        <begin position="827"/>
        <end position="842"/>
    </location>
</feature>
<evidence type="ECO:0000256" key="1">
    <source>
        <dbReference type="ARBA" id="ARBA00023054"/>
    </source>
</evidence>
<name>A0AAD6FSP5_9TELE</name>
<feature type="compositionally biased region" description="Polar residues" evidence="2">
    <location>
        <begin position="273"/>
        <end position="285"/>
    </location>
</feature>
<feature type="region of interest" description="Disordered" evidence="2">
    <location>
        <begin position="750"/>
        <end position="858"/>
    </location>
</feature>
<dbReference type="EMBL" id="JAPTMU010000004">
    <property type="protein sequence ID" value="KAJ4944091.1"/>
    <property type="molecule type" value="Genomic_DNA"/>
</dbReference>
<evidence type="ECO:0000313" key="4">
    <source>
        <dbReference type="EMBL" id="KAJ4944091.1"/>
    </source>
</evidence>
<feature type="region of interest" description="Disordered" evidence="2">
    <location>
        <begin position="27"/>
        <end position="78"/>
    </location>
</feature>
<feature type="region of interest" description="Disordered" evidence="2">
    <location>
        <begin position="159"/>
        <end position="336"/>
    </location>
</feature>
<dbReference type="Proteomes" id="UP001219934">
    <property type="component" value="Unassembled WGS sequence"/>
</dbReference>
<keyword evidence="1" id="KW-0175">Coiled coil</keyword>
<dbReference type="PANTHER" id="PTHR18839:SF0">
    <property type="entry name" value="MITOTIC INTERACTOR AND SUBSTRATE OF PLK1 ISOFORM X1-RELATED"/>
    <property type="match status" value="1"/>
</dbReference>
<sequence length="858" mass="93553">MATKPLAWQDEGPLNTLEEGVNEFWAQGVAGATKSHDSPLQDKEAPRAEPEEDINVQEPGARCSPNDTADATESENQELTRICVCTPRETQEMVTELEQAAQLSEALQAQEESETSTDPCEDAFPPPPAFISAPSTEDCFEKESFSSLEGDVAAWISDAEIISDPIENPPSPDRQISPEGPPLLPEPVNRETDSSSEEMTGDNMRTEENGSQLNVLQDSFNSEPDNMSRVSAAAINSTVHHSPSDRNNSDDECSAPFADKSKDKEEVSIDIMSCQQQSKSKSFEASYSAFEQDPTSSTVPSVEHQEELLSQSPSELAPRGENQEAAQQVHGQSSSPLSTVTMELCKWGGAASQGPGCLVAVRERHSGAGESTEGESKQTGGEGGQRERGLERNRLLEQQHGGGLLTKTHRAQEVKPGKHSFVYSKHTRMESDSYDDSQSDSGVSADFSPCSTLEGNTTISPAAAPKETPIEREIRRAIEREHSLRRSRGLPNPPTAPEYVEIPLRKTVLCQSITLNSERCQGKDRQFAGKKMQQEIYEETQREQDLVKLGTVPGFYDKGTVRQLKDRKQLFEAFQKPDDSTLSLSARSQAMSWSSVSDISTLEDQEDISSQASTIRGSHVERIHTQSQNLAKGGGTPRGAGYSEGKGCQVIILENNLSVPALKLYHAKPEAQLVTVVDSGRSNFTSSKTGGHDGIKVREHEKEEVEDEEAPKENPFFKLRSSTNLVKVEKDIREAQEREKELHKQRISLYGGTEGPKGAGGGGGPVIAAEGKTPTLSSSSLNGLAVPELPVSSSRRGTRPTAARQSVGRLGMWPPPQSEEEKINRQEVLQGSLTPRQKTSLVQRWESGLVNGHNTEDD</sequence>
<dbReference type="PANTHER" id="PTHR18839">
    <property type="entry name" value="MITOTIC INTERACTOR AND SUBSTRATE OF PLK1 MISP FAMILY MEMBER"/>
    <property type="match status" value="1"/>
</dbReference>
<dbReference type="InterPro" id="IPR029304">
    <property type="entry name" value="AKAP2_C"/>
</dbReference>
<evidence type="ECO:0000256" key="2">
    <source>
        <dbReference type="SAM" id="MobiDB-lite"/>
    </source>
</evidence>
<evidence type="ECO:0000259" key="3">
    <source>
        <dbReference type="Pfam" id="PF15304"/>
    </source>
</evidence>
<feature type="region of interest" description="Disordered" evidence="2">
    <location>
        <begin position="102"/>
        <end position="135"/>
    </location>
</feature>
<dbReference type="InterPro" id="IPR042779">
    <property type="entry name" value="MISP/MISP3-like"/>
</dbReference>
<keyword evidence="5" id="KW-1185">Reference proteome</keyword>
<feature type="compositionally biased region" description="Gly residues" evidence="2">
    <location>
        <begin position="752"/>
        <end position="765"/>
    </location>
</feature>
<dbReference type="AlphaFoldDB" id="A0AAD6FSP5"/>
<protein>
    <recommendedName>
        <fullName evidence="3">A-kinase anchor protein 2 C-terminal domain-containing protein</fullName>
    </recommendedName>
</protein>
<feature type="compositionally biased region" description="Polar residues" evidence="2">
    <location>
        <begin position="324"/>
        <end position="336"/>
    </location>
</feature>
<organism evidence="4 5">
    <name type="scientific">Pogonophryne albipinna</name>
    <dbReference type="NCBI Taxonomy" id="1090488"/>
    <lineage>
        <taxon>Eukaryota</taxon>
        <taxon>Metazoa</taxon>
        <taxon>Chordata</taxon>
        <taxon>Craniata</taxon>
        <taxon>Vertebrata</taxon>
        <taxon>Euteleostomi</taxon>
        <taxon>Actinopterygii</taxon>
        <taxon>Neopterygii</taxon>
        <taxon>Teleostei</taxon>
        <taxon>Neoteleostei</taxon>
        <taxon>Acanthomorphata</taxon>
        <taxon>Eupercaria</taxon>
        <taxon>Perciformes</taxon>
        <taxon>Notothenioidei</taxon>
        <taxon>Pogonophryne</taxon>
    </lineage>
</organism>
<feature type="compositionally biased region" description="Basic and acidic residues" evidence="2">
    <location>
        <begin position="34"/>
        <end position="49"/>
    </location>
</feature>
<reference evidence="4" key="1">
    <citation type="submission" date="2022-11" db="EMBL/GenBank/DDBJ databases">
        <title>Chromosome-level genome of Pogonophryne albipinna.</title>
        <authorList>
            <person name="Jo E."/>
        </authorList>
    </citation>
    <scope>NUCLEOTIDE SEQUENCE</scope>
    <source>
        <strain evidence="4">SGF0006</strain>
        <tissue evidence="4">Muscle</tissue>
    </source>
</reference>
<accession>A0AAD6FSP5</accession>
<feature type="domain" description="A-kinase anchor protein 2 C-terminal" evidence="3">
    <location>
        <begin position="522"/>
        <end position="849"/>
    </location>
</feature>
<feature type="compositionally biased region" description="Polar residues" evidence="2">
    <location>
        <begin position="209"/>
        <end position="241"/>
    </location>
</feature>
<dbReference type="Pfam" id="PF15304">
    <property type="entry name" value="AKAP2_C"/>
    <property type="match status" value="1"/>
</dbReference>
<evidence type="ECO:0000313" key="5">
    <source>
        <dbReference type="Proteomes" id="UP001219934"/>
    </source>
</evidence>
<feature type="compositionally biased region" description="Basic and acidic residues" evidence="2">
    <location>
        <begin position="384"/>
        <end position="397"/>
    </location>
</feature>